<keyword evidence="3" id="KW-1185">Reference proteome</keyword>
<dbReference type="EMBL" id="BGPR01007985">
    <property type="protein sequence ID" value="GBN30812.1"/>
    <property type="molecule type" value="Genomic_DNA"/>
</dbReference>
<dbReference type="AlphaFoldDB" id="A0A4Y2MW53"/>
<name>A0A4Y2MW53_ARAVE</name>
<accession>A0A4Y2MW53</accession>
<evidence type="ECO:0000313" key="3">
    <source>
        <dbReference type="Proteomes" id="UP000499080"/>
    </source>
</evidence>
<feature type="compositionally biased region" description="Basic residues" evidence="1">
    <location>
        <begin position="118"/>
        <end position="137"/>
    </location>
</feature>
<feature type="region of interest" description="Disordered" evidence="1">
    <location>
        <begin position="112"/>
        <end position="144"/>
    </location>
</feature>
<reference evidence="2 3" key="1">
    <citation type="journal article" date="2019" name="Sci. Rep.">
        <title>Orb-weaving spider Araneus ventricosus genome elucidates the spidroin gene catalogue.</title>
        <authorList>
            <person name="Kono N."/>
            <person name="Nakamura H."/>
            <person name="Ohtoshi R."/>
            <person name="Moran D.A.P."/>
            <person name="Shinohara A."/>
            <person name="Yoshida Y."/>
            <person name="Fujiwara M."/>
            <person name="Mori M."/>
            <person name="Tomita M."/>
            <person name="Arakawa K."/>
        </authorList>
    </citation>
    <scope>NUCLEOTIDE SEQUENCE [LARGE SCALE GENOMIC DNA]</scope>
</reference>
<gene>
    <name evidence="2" type="ORF">AVEN_125637_1</name>
</gene>
<evidence type="ECO:0000256" key="1">
    <source>
        <dbReference type="SAM" id="MobiDB-lite"/>
    </source>
</evidence>
<organism evidence="2 3">
    <name type="scientific">Araneus ventricosus</name>
    <name type="common">Orbweaver spider</name>
    <name type="synonym">Epeira ventricosa</name>
    <dbReference type="NCBI Taxonomy" id="182803"/>
    <lineage>
        <taxon>Eukaryota</taxon>
        <taxon>Metazoa</taxon>
        <taxon>Ecdysozoa</taxon>
        <taxon>Arthropoda</taxon>
        <taxon>Chelicerata</taxon>
        <taxon>Arachnida</taxon>
        <taxon>Araneae</taxon>
        <taxon>Araneomorphae</taxon>
        <taxon>Entelegynae</taxon>
        <taxon>Araneoidea</taxon>
        <taxon>Araneidae</taxon>
        <taxon>Araneus</taxon>
    </lineage>
</organism>
<evidence type="ECO:0000313" key="2">
    <source>
        <dbReference type="EMBL" id="GBN30812.1"/>
    </source>
</evidence>
<dbReference type="Proteomes" id="UP000499080">
    <property type="component" value="Unassembled WGS sequence"/>
</dbReference>
<proteinExistence type="predicted"/>
<protein>
    <submittedName>
        <fullName evidence="2">Uncharacterized protein</fullName>
    </submittedName>
</protein>
<comment type="caution">
    <text evidence="2">The sequence shown here is derived from an EMBL/GenBank/DDBJ whole genome shotgun (WGS) entry which is preliminary data.</text>
</comment>
<sequence length="174" mass="19682">MDTSRPEDVSSTETPTQVSPFDYCMHYSFDRRIALPVLDSLKSVDDLNSFHDEITLSCEGYLNNANLTPEEACLLAKMMYISNEVLKKSFNLQMSDMQNKMQIALAFHSPSVNSHSKSQIKKQKRISHNSHIAQKRNKPSDSPLKLSDSFDALAVEDNDMVNETMDISTLNENC</sequence>